<dbReference type="InterPro" id="IPR011078">
    <property type="entry name" value="PyrdxlP_homeostasis"/>
</dbReference>
<dbReference type="PROSITE" id="PS01211">
    <property type="entry name" value="UPF0001"/>
    <property type="match status" value="1"/>
</dbReference>
<dbReference type="STRING" id="156889.Mmc1_3657"/>
<dbReference type="NCBIfam" id="TIGR00044">
    <property type="entry name" value="YggS family pyridoxal phosphate-dependent enzyme"/>
    <property type="match status" value="1"/>
</dbReference>
<dbReference type="PANTHER" id="PTHR10146">
    <property type="entry name" value="PROLINE SYNTHETASE CO-TRANSCRIBED BACTERIAL HOMOLOG PROTEIN"/>
    <property type="match status" value="1"/>
</dbReference>
<dbReference type="KEGG" id="mgm:Mmc1_3657"/>
<comment type="similarity">
    <text evidence="2 4">Belongs to the pyridoxal phosphate-binding protein YggS/PROSC family.</text>
</comment>
<dbReference type="PANTHER" id="PTHR10146:SF14">
    <property type="entry name" value="PYRIDOXAL PHOSPHATE HOMEOSTASIS PROTEIN"/>
    <property type="match status" value="1"/>
</dbReference>
<evidence type="ECO:0000313" key="6">
    <source>
        <dbReference type="EMBL" id="ABK46142.1"/>
    </source>
</evidence>
<dbReference type="EMBL" id="CP000471">
    <property type="protein sequence ID" value="ABK46142.1"/>
    <property type="molecule type" value="Genomic_DNA"/>
</dbReference>
<dbReference type="CDD" id="cd00635">
    <property type="entry name" value="PLPDE_III_YBL036c_like"/>
    <property type="match status" value="1"/>
</dbReference>
<dbReference type="RefSeq" id="WP_011715195.1">
    <property type="nucleotide sequence ID" value="NC_008576.1"/>
</dbReference>
<dbReference type="Gene3D" id="3.20.20.10">
    <property type="entry name" value="Alanine racemase"/>
    <property type="match status" value="1"/>
</dbReference>
<dbReference type="PIRSF" id="PIRSF004848">
    <property type="entry name" value="YBL036c_PLPDEIII"/>
    <property type="match status" value="1"/>
</dbReference>
<accession>A0LDU9</accession>
<comment type="cofactor">
    <cofactor evidence="3">
        <name>pyridoxal 5'-phosphate</name>
        <dbReference type="ChEBI" id="CHEBI:597326"/>
    </cofactor>
</comment>
<keyword evidence="7" id="KW-1185">Reference proteome</keyword>
<protein>
    <recommendedName>
        <fullName evidence="2">Pyridoxal phosphate homeostasis protein</fullName>
        <shortName evidence="2">PLP homeostasis protein</shortName>
    </recommendedName>
</protein>
<evidence type="ECO:0000256" key="1">
    <source>
        <dbReference type="ARBA" id="ARBA00022898"/>
    </source>
</evidence>
<name>A0LDU9_MAGMM</name>
<dbReference type="Pfam" id="PF01168">
    <property type="entry name" value="Ala_racemase_N"/>
    <property type="match status" value="1"/>
</dbReference>
<evidence type="ECO:0000256" key="3">
    <source>
        <dbReference type="PIRSR" id="PIRSR004848-1"/>
    </source>
</evidence>
<dbReference type="AlphaFoldDB" id="A0LDU9"/>
<dbReference type="eggNOG" id="COG0325">
    <property type="taxonomic scope" value="Bacteria"/>
</dbReference>
<evidence type="ECO:0000259" key="5">
    <source>
        <dbReference type="Pfam" id="PF01168"/>
    </source>
</evidence>
<dbReference type="OrthoDB" id="9804072at2"/>
<feature type="domain" description="Alanine racemase N-terminal" evidence="5">
    <location>
        <begin position="9"/>
        <end position="232"/>
    </location>
</feature>
<dbReference type="InterPro" id="IPR001608">
    <property type="entry name" value="Ala_racemase_N"/>
</dbReference>
<evidence type="ECO:0000313" key="7">
    <source>
        <dbReference type="Proteomes" id="UP000002586"/>
    </source>
</evidence>
<organism evidence="6 7">
    <name type="scientific">Magnetococcus marinus (strain ATCC BAA-1437 / JCM 17883 / MC-1)</name>
    <dbReference type="NCBI Taxonomy" id="156889"/>
    <lineage>
        <taxon>Bacteria</taxon>
        <taxon>Pseudomonadati</taxon>
        <taxon>Pseudomonadota</taxon>
        <taxon>Magnetococcia</taxon>
        <taxon>Magnetococcales</taxon>
        <taxon>Magnetococcaceae</taxon>
        <taxon>Magnetococcus</taxon>
    </lineage>
</organism>
<dbReference type="GO" id="GO:0030170">
    <property type="term" value="F:pyridoxal phosphate binding"/>
    <property type="evidence" value="ECO:0007669"/>
    <property type="project" value="UniProtKB-UniRule"/>
</dbReference>
<dbReference type="FunFam" id="3.20.20.10:FF:000018">
    <property type="entry name" value="Pyridoxal phosphate homeostasis protein"/>
    <property type="match status" value="1"/>
</dbReference>
<dbReference type="SUPFAM" id="SSF51419">
    <property type="entry name" value="PLP-binding barrel"/>
    <property type="match status" value="1"/>
</dbReference>
<dbReference type="Proteomes" id="UP000002586">
    <property type="component" value="Chromosome"/>
</dbReference>
<evidence type="ECO:0000256" key="4">
    <source>
        <dbReference type="RuleBase" id="RU004514"/>
    </source>
</evidence>
<reference evidence="7" key="1">
    <citation type="journal article" date="2009" name="Appl. Environ. Microbiol.">
        <title>Complete genome sequence of the chemolithoautotrophic marine magnetotactic coccus strain MC-1.</title>
        <authorList>
            <person name="Schubbe S."/>
            <person name="Williams T.J."/>
            <person name="Xie G."/>
            <person name="Kiss H.E."/>
            <person name="Brettin T.S."/>
            <person name="Martinez D."/>
            <person name="Ross C.A."/>
            <person name="Schuler D."/>
            <person name="Cox B.L."/>
            <person name="Nealson K.H."/>
            <person name="Bazylinski D.A."/>
        </authorList>
    </citation>
    <scope>NUCLEOTIDE SEQUENCE [LARGE SCALE GENOMIC DNA]</scope>
    <source>
        <strain evidence="7">ATCC BAA-1437 / JCM 17883 / MC-1</strain>
    </source>
</reference>
<feature type="modified residue" description="N6-(pyridoxal phosphate)lysine" evidence="2 3">
    <location>
        <position position="36"/>
    </location>
</feature>
<comment type="function">
    <text evidence="2">Pyridoxal 5'-phosphate (PLP)-binding protein, which is involved in PLP homeostasis.</text>
</comment>
<dbReference type="HOGENOM" id="CLU_059988_1_0_5"/>
<dbReference type="HAMAP" id="MF_02087">
    <property type="entry name" value="PLP_homeostasis"/>
    <property type="match status" value="1"/>
</dbReference>
<sequence length="235" mass="26169">MHTITQRLETIQEHMVQACQRAGRSPHEVQLMAVSKRQSSSAVSEAIEAGQLLFGENRVQEAKEKQPTVSMPAGVQPQWHMIGPLQKNKIKYIGELFHMVQTVDTLTLAQAIGARMQAEQRQMPILLQVNVGGEAQKNGMTAEALEEQVRHIAQIPGVRIQGLMTVPPYLEDPQQVRPYFRALYTLANHVQQMRLPGVAMETLSMGMSHDFHVAIEEGATMVRVGSALFGERRVA</sequence>
<gene>
    <name evidence="6" type="ordered locus">Mmc1_3657</name>
</gene>
<reference evidence="6 7" key="2">
    <citation type="journal article" date="2012" name="Int. J. Syst. Evol. Microbiol.">
        <title>Magnetococcus marinus gen. nov., sp. nov., a marine, magnetotactic bacterium that represents a novel lineage (Magnetococcaceae fam. nov.; Magnetococcales ord. nov.) at the base of the Alphaproteobacteria.</title>
        <authorList>
            <person name="Bazylinski D.A."/>
            <person name="Williams T.J."/>
            <person name="Lefevre C.T."/>
            <person name="Berg R.J."/>
            <person name="Zhang C.L."/>
            <person name="Bowser S.S."/>
            <person name="Dean A.J."/>
            <person name="Beveridge T.J."/>
        </authorList>
    </citation>
    <scope>NUCLEOTIDE SEQUENCE [LARGE SCALE GENOMIC DNA]</scope>
    <source>
        <strain evidence="7">ATCC BAA-1437 / JCM 17883 / MC-1</strain>
    </source>
</reference>
<proteinExistence type="inferred from homology"/>
<dbReference type="InterPro" id="IPR029066">
    <property type="entry name" value="PLP-binding_barrel"/>
</dbReference>
<keyword evidence="1 2" id="KW-0663">Pyridoxal phosphate</keyword>
<evidence type="ECO:0000256" key="2">
    <source>
        <dbReference type="HAMAP-Rule" id="MF_02087"/>
    </source>
</evidence>